<evidence type="ECO:0000313" key="1">
    <source>
        <dbReference type="EMBL" id="GAO47797.1"/>
    </source>
</evidence>
<dbReference type="AlphaFoldDB" id="A0A0E9ND66"/>
<accession>A0A0E9ND66</accession>
<dbReference type="Proteomes" id="UP000033140">
    <property type="component" value="Unassembled WGS sequence"/>
</dbReference>
<evidence type="ECO:0000313" key="2">
    <source>
        <dbReference type="Proteomes" id="UP000033140"/>
    </source>
</evidence>
<reference evidence="1 2" key="3">
    <citation type="journal article" date="2015" name="Genome Announc.">
        <title>Draft Genome Sequence of the Archiascomycetous Yeast Saitoella complicata.</title>
        <authorList>
            <person name="Yamauchi K."/>
            <person name="Kondo S."/>
            <person name="Hamamoto M."/>
            <person name="Takahashi Y."/>
            <person name="Ogura Y."/>
            <person name="Hayashi T."/>
            <person name="Nishida H."/>
        </authorList>
    </citation>
    <scope>NUCLEOTIDE SEQUENCE [LARGE SCALE GENOMIC DNA]</scope>
    <source>
        <strain evidence="1 2">NRRL Y-17804</strain>
    </source>
</reference>
<comment type="caution">
    <text evidence="1">The sequence shown here is derived from an EMBL/GenBank/DDBJ whole genome shotgun (WGS) entry which is preliminary data.</text>
</comment>
<dbReference type="EMBL" id="BACD03000011">
    <property type="protein sequence ID" value="GAO47797.1"/>
    <property type="molecule type" value="Genomic_DNA"/>
</dbReference>
<proteinExistence type="predicted"/>
<keyword evidence="2" id="KW-1185">Reference proteome</keyword>
<sequence>MYACRQTVHVKVRECYLIKRLQGLSSDDEEKPTNFITTGFATWTARSPSQGAVECRPITDLWIGPCAIQTCLRFAKGREVNIRLPCQHFRSTAEIFHGTDCLIGTKESICGRVQIQYLTRVAAKEIYSLHFCLARARHVFEDVGELSRQKPEASRPFCSSSLRRAYLLSSHHLCPRRVIKRKSRTVGVDLRTAEKNLSPTV</sequence>
<name>A0A0E9ND66_SAICN</name>
<organism evidence="1 2">
    <name type="scientific">Saitoella complicata (strain BCRC 22490 / CBS 7301 / JCM 7358 / NBRC 10748 / NRRL Y-17804)</name>
    <dbReference type="NCBI Taxonomy" id="698492"/>
    <lineage>
        <taxon>Eukaryota</taxon>
        <taxon>Fungi</taxon>
        <taxon>Dikarya</taxon>
        <taxon>Ascomycota</taxon>
        <taxon>Taphrinomycotina</taxon>
        <taxon>Taphrinomycotina incertae sedis</taxon>
        <taxon>Saitoella</taxon>
    </lineage>
</organism>
<protein>
    <submittedName>
        <fullName evidence="1">Uncharacterized protein</fullName>
    </submittedName>
</protein>
<reference evidence="1 2" key="1">
    <citation type="journal article" date="2011" name="J. Gen. Appl. Microbiol.">
        <title>Draft genome sequencing of the enigmatic yeast Saitoella complicata.</title>
        <authorList>
            <person name="Nishida H."/>
            <person name="Hamamoto M."/>
            <person name="Sugiyama J."/>
        </authorList>
    </citation>
    <scope>NUCLEOTIDE SEQUENCE [LARGE SCALE GENOMIC DNA]</scope>
    <source>
        <strain evidence="1 2">NRRL Y-17804</strain>
    </source>
</reference>
<gene>
    <name evidence="1" type="ORF">G7K_1995-t1</name>
</gene>
<reference evidence="1 2" key="2">
    <citation type="journal article" date="2014" name="J. Gen. Appl. Microbiol.">
        <title>The early diverging ascomycetous budding yeast Saitoella complicata has three histone deacetylases belonging to the Clr6, Hos2, and Rpd3 lineages.</title>
        <authorList>
            <person name="Nishida H."/>
            <person name="Matsumoto T."/>
            <person name="Kondo S."/>
            <person name="Hamamoto M."/>
            <person name="Yoshikawa H."/>
        </authorList>
    </citation>
    <scope>NUCLEOTIDE SEQUENCE [LARGE SCALE GENOMIC DNA]</scope>
    <source>
        <strain evidence="1 2">NRRL Y-17804</strain>
    </source>
</reference>